<evidence type="ECO:0000256" key="5">
    <source>
        <dbReference type="SAM" id="SignalP"/>
    </source>
</evidence>
<name>A0ABT5R0L8_9GAMM</name>
<organism evidence="7 8">
    <name type="scientific">Enterovibrio gelatinilyticus</name>
    <dbReference type="NCBI Taxonomy" id="2899819"/>
    <lineage>
        <taxon>Bacteria</taxon>
        <taxon>Pseudomonadati</taxon>
        <taxon>Pseudomonadota</taxon>
        <taxon>Gammaproteobacteria</taxon>
        <taxon>Vibrionales</taxon>
        <taxon>Vibrionaceae</taxon>
        <taxon>Enterovibrio</taxon>
    </lineage>
</organism>
<dbReference type="PROSITE" id="PS50887">
    <property type="entry name" value="GGDEF"/>
    <property type="match status" value="1"/>
</dbReference>
<dbReference type="Pfam" id="PF00990">
    <property type="entry name" value="GGDEF"/>
    <property type="match status" value="1"/>
</dbReference>
<sequence>MRIPLIHSALLLLAVLFTVNAHATVEKTQSFERALNGVQSILYSVPIKARALLSELEKVELKENQPLPLLARYYLQKSTVDLILNDPESAIEAANRGIELTASDPLLQADRYLMQLRLSQARILKGEEALVLTQLDDLLSESQSLNNPEVTAEILLVKGQAYKAQNEYDVSMAALMSSLEAAKNTDNELLIERIASNLGGILVQLNGFDKASLLLEQSYQFFRQRKMSFNQLLVKLDMAELAKKQGDKNQALLEYKQALQIAEVLGDGSHRFRINLQIADLLLQSGDSKNMMRYLKATDTLRERENIRYYISKYNYLKANESLLSNNYQAAIDLVTPLMGTLKEQARLYRSEIALYLVASKAHFGMEDYKNAYLTLLDYQERFNTFTSDEQVDSLERQQMLFNLEKLKAENQHLSWNNVLQTLELKTNEDKVEYLNVIIVASISVAIIASLIALWVNRRRIRWGKIANTDSLTGLFNRRYLGTQLERVQKDMAAGDMAVSCLLLDIDHFKQVNDTYGHPVGDQVLVGVAELFNNNLRRDDICARVGGEEFMLLLPNSGIEKASVIAEDLRLRINELSFQSEQGDDFNVTASFGVIEVGKDQSLSDIHSHVDKLLYRAKQNGRNRVEGTMSKESDAKSGSTTSSKNNLTDHVQRLSRGVRRLKFRFAQHFT</sequence>
<feature type="compositionally biased region" description="Polar residues" evidence="3">
    <location>
        <begin position="636"/>
        <end position="649"/>
    </location>
</feature>
<dbReference type="InterPro" id="IPR043128">
    <property type="entry name" value="Rev_trsase/Diguanyl_cyclase"/>
</dbReference>
<dbReference type="InterPro" id="IPR000160">
    <property type="entry name" value="GGDEF_dom"/>
</dbReference>
<keyword evidence="8" id="KW-1185">Reference proteome</keyword>
<keyword evidence="5" id="KW-0732">Signal</keyword>
<feature type="compositionally biased region" description="Basic and acidic residues" evidence="3">
    <location>
        <begin position="623"/>
        <end position="635"/>
    </location>
</feature>
<proteinExistence type="predicted"/>
<keyword evidence="4" id="KW-0472">Membrane</keyword>
<feature type="transmembrane region" description="Helical" evidence="4">
    <location>
        <begin position="434"/>
        <end position="456"/>
    </location>
</feature>
<accession>A0ABT5R0L8</accession>
<feature type="region of interest" description="Disordered" evidence="3">
    <location>
        <begin position="621"/>
        <end position="651"/>
    </location>
</feature>
<evidence type="ECO:0000313" key="7">
    <source>
        <dbReference type="EMBL" id="MDD1793710.1"/>
    </source>
</evidence>
<dbReference type="PANTHER" id="PTHR45138:SF9">
    <property type="entry name" value="DIGUANYLATE CYCLASE DGCM-RELATED"/>
    <property type="match status" value="1"/>
</dbReference>
<dbReference type="EMBL" id="JAJUBC010000011">
    <property type="protein sequence ID" value="MDD1793710.1"/>
    <property type="molecule type" value="Genomic_DNA"/>
</dbReference>
<dbReference type="CDD" id="cd01949">
    <property type="entry name" value="GGDEF"/>
    <property type="match status" value="1"/>
</dbReference>
<dbReference type="SUPFAM" id="SSF48452">
    <property type="entry name" value="TPR-like"/>
    <property type="match status" value="1"/>
</dbReference>
<keyword evidence="7" id="KW-0808">Transferase</keyword>
<dbReference type="InterPro" id="IPR011990">
    <property type="entry name" value="TPR-like_helical_dom_sf"/>
</dbReference>
<evidence type="ECO:0000256" key="3">
    <source>
        <dbReference type="SAM" id="MobiDB-lite"/>
    </source>
</evidence>
<evidence type="ECO:0000256" key="4">
    <source>
        <dbReference type="SAM" id="Phobius"/>
    </source>
</evidence>
<dbReference type="NCBIfam" id="TIGR00254">
    <property type="entry name" value="GGDEF"/>
    <property type="match status" value="1"/>
</dbReference>
<dbReference type="SUPFAM" id="SSF55073">
    <property type="entry name" value="Nucleotide cyclase"/>
    <property type="match status" value="1"/>
</dbReference>
<dbReference type="EC" id="2.7.7.65" evidence="1"/>
<dbReference type="Gene3D" id="1.25.40.10">
    <property type="entry name" value="Tetratricopeptide repeat domain"/>
    <property type="match status" value="1"/>
</dbReference>
<evidence type="ECO:0000256" key="1">
    <source>
        <dbReference type="ARBA" id="ARBA00012528"/>
    </source>
</evidence>
<gene>
    <name evidence="7" type="ORF">LRP50_11270</name>
</gene>
<keyword evidence="4" id="KW-1133">Transmembrane helix</keyword>
<feature type="signal peptide" evidence="5">
    <location>
        <begin position="1"/>
        <end position="23"/>
    </location>
</feature>
<evidence type="ECO:0000313" key="8">
    <source>
        <dbReference type="Proteomes" id="UP001149400"/>
    </source>
</evidence>
<reference evidence="7" key="1">
    <citation type="submission" date="2021-12" db="EMBL/GenBank/DDBJ databases">
        <title>Enterovibrio ZSDZ35 sp. nov. and Enterovibrio ZSDZ42 sp. nov., isolated from coastal seawater in Qingdao.</title>
        <authorList>
            <person name="Zhang P."/>
        </authorList>
    </citation>
    <scope>NUCLEOTIDE SEQUENCE</scope>
    <source>
        <strain evidence="7">ZSDZ42</strain>
    </source>
</reference>
<dbReference type="InterPro" id="IPR029787">
    <property type="entry name" value="Nucleotide_cyclase"/>
</dbReference>
<keyword evidence="4" id="KW-0812">Transmembrane</keyword>
<evidence type="ECO:0000256" key="2">
    <source>
        <dbReference type="ARBA" id="ARBA00034247"/>
    </source>
</evidence>
<evidence type="ECO:0000259" key="6">
    <source>
        <dbReference type="PROSITE" id="PS50887"/>
    </source>
</evidence>
<dbReference type="Gene3D" id="3.30.70.270">
    <property type="match status" value="1"/>
</dbReference>
<protein>
    <recommendedName>
        <fullName evidence="1">diguanylate cyclase</fullName>
        <ecNumber evidence="1">2.7.7.65</ecNumber>
    </recommendedName>
</protein>
<dbReference type="InterPro" id="IPR050469">
    <property type="entry name" value="Diguanylate_Cyclase"/>
</dbReference>
<feature type="chain" id="PRO_5045761190" description="diguanylate cyclase" evidence="5">
    <location>
        <begin position="24"/>
        <end position="670"/>
    </location>
</feature>
<comment type="catalytic activity">
    <reaction evidence="2">
        <text>2 GTP = 3',3'-c-di-GMP + 2 diphosphate</text>
        <dbReference type="Rhea" id="RHEA:24898"/>
        <dbReference type="ChEBI" id="CHEBI:33019"/>
        <dbReference type="ChEBI" id="CHEBI:37565"/>
        <dbReference type="ChEBI" id="CHEBI:58805"/>
        <dbReference type="EC" id="2.7.7.65"/>
    </reaction>
</comment>
<dbReference type="SMART" id="SM00267">
    <property type="entry name" value="GGDEF"/>
    <property type="match status" value="1"/>
</dbReference>
<keyword evidence="7" id="KW-0548">Nucleotidyltransferase</keyword>
<dbReference type="RefSeq" id="WP_274164562.1">
    <property type="nucleotide sequence ID" value="NZ_JAJUBC010000011.1"/>
</dbReference>
<dbReference type="PANTHER" id="PTHR45138">
    <property type="entry name" value="REGULATORY COMPONENTS OF SENSORY TRANSDUCTION SYSTEM"/>
    <property type="match status" value="1"/>
</dbReference>
<comment type="caution">
    <text evidence="7">The sequence shown here is derived from an EMBL/GenBank/DDBJ whole genome shotgun (WGS) entry which is preliminary data.</text>
</comment>
<dbReference type="Proteomes" id="UP001149400">
    <property type="component" value="Unassembled WGS sequence"/>
</dbReference>
<feature type="domain" description="GGDEF" evidence="6">
    <location>
        <begin position="497"/>
        <end position="630"/>
    </location>
</feature>
<dbReference type="GO" id="GO:0052621">
    <property type="term" value="F:diguanylate cyclase activity"/>
    <property type="evidence" value="ECO:0007669"/>
    <property type="project" value="UniProtKB-EC"/>
</dbReference>